<feature type="domain" description="Calcineurin-like phosphoesterase" evidence="3">
    <location>
        <begin position="43"/>
        <end position="256"/>
    </location>
</feature>
<dbReference type="InterPro" id="IPR029052">
    <property type="entry name" value="Metallo-depent_PP-like"/>
</dbReference>
<evidence type="ECO:0000256" key="1">
    <source>
        <dbReference type="ARBA" id="ARBA00023014"/>
    </source>
</evidence>
<proteinExistence type="predicted"/>
<keyword evidence="1" id="KW-0479">Metal-binding</keyword>
<gene>
    <name evidence="4" type="ORF">H9962_09175</name>
</gene>
<keyword evidence="2" id="KW-0732">Signal</keyword>
<organism evidence="4 5">
    <name type="scientific">Candidatus Mailhella merdigallinarum</name>
    <dbReference type="NCBI Taxonomy" id="2838658"/>
    <lineage>
        <taxon>Bacteria</taxon>
        <taxon>Pseudomonadati</taxon>
        <taxon>Thermodesulfobacteriota</taxon>
        <taxon>Desulfovibrionia</taxon>
        <taxon>Desulfovibrionales</taxon>
        <taxon>Desulfovibrionaceae</taxon>
        <taxon>Mailhella</taxon>
    </lineage>
</organism>
<dbReference type="AlphaFoldDB" id="A0A9D2HFR6"/>
<keyword evidence="1" id="KW-0408">Iron</keyword>
<keyword evidence="1" id="KW-0411">Iron-sulfur</keyword>
<protein>
    <submittedName>
        <fullName evidence="4">Metallophosphoesterase</fullName>
    </submittedName>
</protein>
<evidence type="ECO:0000259" key="3">
    <source>
        <dbReference type="Pfam" id="PF00149"/>
    </source>
</evidence>
<dbReference type="InterPro" id="IPR006311">
    <property type="entry name" value="TAT_signal"/>
</dbReference>
<name>A0A9D2HFR6_9BACT</name>
<evidence type="ECO:0000313" key="5">
    <source>
        <dbReference type="Proteomes" id="UP000824225"/>
    </source>
</evidence>
<dbReference type="GO" id="GO:0016787">
    <property type="term" value="F:hydrolase activity"/>
    <property type="evidence" value="ECO:0007669"/>
    <property type="project" value="InterPro"/>
</dbReference>
<dbReference type="Proteomes" id="UP000824225">
    <property type="component" value="Unassembled WGS sequence"/>
</dbReference>
<dbReference type="EMBL" id="DXAN01000028">
    <property type="protein sequence ID" value="HJA09341.1"/>
    <property type="molecule type" value="Genomic_DNA"/>
</dbReference>
<dbReference type="Pfam" id="PF00149">
    <property type="entry name" value="Metallophos"/>
    <property type="match status" value="1"/>
</dbReference>
<evidence type="ECO:0000313" key="4">
    <source>
        <dbReference type="EMBL" id="HJA09341.1"/>
    </source>
</evidence>
<reference evidence="4" key="1">
    <citation type="journal article" date="2021" name="PeerJ">
        <title>Extensive microbial diversity within the chicken gut microbiome revealed by metagenomics and culture.</title>
        <authorList>
            <person name="Gilroy R."/>
            <person name="Ravi A."/>
            <person name="Getino M."/>
            <person name="Pursley I."/>
            <person name="Horton D.L."/>
            <person name="Alikhan N.F."/>
            <person name="Baker D."/>
            <person name="Gharbi K."/>
            <person name="Hall N."/>
            <person name="Watson M."/>
            <person name="Adriaenssens E.M."/>
            <person name="Foster-Nyarko E."/>
            <person name="Jarju S."/>
            <person name="Secka A."/>
            <person name="Antonio M."/>
            <person name="Oren A."/>
            <person name="Chaudhuri R.R."/>
            <person name="La Ragione R."/>
            <person name="Hildebrand F."/>
            <person name="Pallen M.J."/>
        </authorList>
    </citation>
    <scope>NUCLEOTIDE SEQUENCE</scope>
    <source>
        <strain evidence="4">CHK186-16707</strain>
    </source>
</reference>
<dbReference type="PANTHER" id="PTHR16509">
    <property type="match status" value="1"/>
</dbReference>
<dbReference type="GO" id="GO:0051536">
    <property type="term" value="F:iron-sulfur cluster binding"/>
    <property type="evidence" value="ECO:0007669"/>
    <property type="project" value="UniProtKB-KW"/>
</dbReference>
<dbReference type="PROSITE" id="PS51318">
    <property type="entry name" value="TAT"/>
    <property type="match status" value="1"/>
</dbReference>
<reference evidence="4" key="2">
    <citation type="submission" date="2021-04" db="EMBL/GenBank/DDBJ databases">
        <authorList>
            <person name="Gilroy R."/>
        </authorList>
    </citation>
    <scope>NUCLEOTIDE SEQUENCE</scope>
    <source>
        <strain evidence="4">CHK186-16707</strain>
    </source>
</reference>
<feature type="chain" id="PRO_5039468763" evidence="2">
    <location>
        <begin position="35"/>
        <end position="331"/>
    </location>
</feature>
<dbReference type="PANTHER" id="PTHR16509:SF1">
    <property type="entry name" value="MANGANESE-DEPENDENT ADP-RIBOSE_CDP-ALCOHOL DIPHOSPHATASE"/>
    <property type="match status" value="1"/>
</dbReference>
<feature type="signal peptide" evidence="2">
    <location>
        <begin position="1"/>
        <end position="34"/>
    </location>
</feature>
<accession>A0A9D2HFR6</accession>
<evidence type="ECO:0000256" key="2">
    <source>
        <dbReference type="SAM" id="SignalP"/>
    </source>
</evidence>
<dbReference type="InterPro" id="IPR004843">
    <property type="entry name" value="Calcineurin-like_PHP"/>
</dbReference>
<comment type="caution">
    <text evidence="4">The sequence shown here is derived from an EMBL/GenBank/DDBJ whole genome shotgun (WGS) entry which is preliminary data.</text>
</comment>
<dbReference type="SUPFAM" id="SSF56300">
    <property type="entry name" value="Metallo-dependent phosphatases"/>
    <property type="match status" value="1"/>
</dbReference>
<dbReference type="Gene3D" id="3.60.21.10">
    <property type="match status" value="2"/>
</dbReference>
<sequence length="331" mass="36345">MSKEFVRRDILKMGMGAAACAAVGVLGATSPAEAGTPGDLVLRAGIITDMHKTTKADSDTRKYSASLDKMKAFMDKMKDMKPAFLIELGDFVDTLAPGTDPAANLKEIETLFTSFAGPTYHVLGNHDFDNLKRDQFLSAVTNTGIPQGQTWYSWDADGVHCIVLDADYTPGNFRPYDMNTPEDTFWTWVDTCIPPQELEWLKEDLRNTALPVLVFTHQTLDRVDEQDHNIKNASAVRALLEESGRVLAVISGHDHQGGYANIKGIHYLVLNGNVGVNDSRPWSATSAADGMDREADNQFAVLEVRRAGDGKYLLGVTGYGRQPGYVLERSL</sequence>